<dbReference type="SUPFAM" id="SSF51658">
    <property type="entry name" value="Xylose isomerase-like"/>
    <property type="match status" value="1"/>
</dbReference>
<proteinExistence type="predicted"/>
<dbReference type="InterPro" id="IPR036237">
    <property type="entry name" value="Xyl_isomerase-like_sf"/>
</dbReference>
<dbReference type="Pfam" id="PF01261">
    <property type="entry name" value="AP_endonuc_2"/>
    <property type="match status" value="1"/>
</dbReference>
<reference evidence="2 3" key="1">
    <citation type="submission" date="2024-09" db="EMBL/GenBank/DDBJ databases">
        <authorList>
            <person name="Sun Q."/>
            <person name="Mori K."/>
        </authorList>
    </citation>
    <scope>NUCLEOTIDE SEQUENCE [LARGE SCALE GENOMIC DNA]</scope>
    <source>
        <strain evidence="2 3">NCAIM B.02415</strain>
    </source>
</reference>
<name>A0ABV6L5F6_9SPHI</name>
<feature type="domain" description="Xylose isomerase-like TIM barrel" evidence="1">
    <location>
        <begin position="61"/>
        <end position="281"/>
    </location>
</feature>
<accession>A0ABV6L5F6</accession>
<keyword evidence="3" id="KW-1185">Reference proteome</keyword>
<dbReference type="Proteomes" id="UP001589828">
    <property type="component" value="Unassembled WGS sequence"/>
</dbReference>
<sequence length="286" mass="32029">MISNNYNRRKFLMTSGAAAAGIFLIPQLLKAAGKPTRKIGIQLYTLRKEMMADATGTLTMLAKMGYNEIESAKSEKGNYYGLKPKEIKSITADLGISLISGHVRIDGDWQQSVDEAAEAGQPYLICSVLPKNGQTVANYQRSGDAFLKAAEVCKKSGITFGYHNHSSEFEKDGQQTLYDVLLDHTDPNLVKMELDLGWVIAAGADPQYYFNKYPGRFPLWHLKDMDAKTKQSTEFGKGSVNINGLFDHVKQSGLKHFFVEQEEYSSSALESSRYDLDYLKKLKYFD</sequence>
<evidence type="ECO:0000313" key="2">
    <source>
        <dbReference type="EMBL" id="MFC0514707.1"/>
    </source>
</evidence>
<organism evidence="2 3">
    <name type="scientific">Mucilaginibacter angelicae</name>
    <dbReference type="NCBI Taxonomy" id="869718"/>
    <lineage>
        <taxon>Bacteria</taxon>
        <taxon>Pseudomonadati</taxon>
        <taxon>Bacteroidota</taxon>
        <taxon>Sphingobacteriia</taxon>
        <taxon>Sphingobacteriales</taxon>
        <taxon>Sphingobacteriaceae</taxon>
        <taxon>Mucilaginibacter</taxon>
    </lineage>
</organism>
<dbReference type="PROSITE" id="PS51318">
    <property type="entry name" value="TAT"/>
    <property type="match status" value="1"/>
</dbReference>
<dbReference type="PANTHER" id="PTHR12110:SF41">
    <property type="entry name" value="INOSOSE DEHYDRATASE"/>
    <property type="match status" value="1"/>
</dbReference>
<protein>
    <submittedName>
        <fullName evidence="2">Sugar phosphate isomerase/epimerase family protein</fullName>
    </submittedName>
</protein>
<evidence type="ECO:0000259" key="1">
    <source>
        <dbReference type="Pfam" id="PF01261"/>
    </source>
</evidence>
<dbReference type="PANTHER" id="PTHR12110">
    <property type="entry name" value="HYDROXYPYRUVATE ISOMERASE"/>
    <property type="match status" value="1"/>
</dbReference>
<keyword evidence="2" id="KW-0413">Isomerase</keyword>
<gene>
    <name evidence="2" type="ORF">ACFFGT_10880</name>
</gene>
<dbReference type="Gene3D" id="3.20.20.150">
    <property type="entry name" value="Divalent-metal-dependent TIM barrel enzymes"/>
    <property type="match status" value="1"/>
</dbReference>
<evidence type="ECO:0000313" key="3">
    <source>
        <dbReference type="Proteomes" id="UP001589828"/>
    </source>
</evidence>
<dbReference type="InterPro" id="IPR006311">
    <property type="entry name" value="TAT_signal"/>
</dbReference>
<comment type="caution">
    <text evidence="2">The sequence shown here is derived from an EMBL/GenBank/DDBJ whole genome shotgun (WGS) entry which is preliminary data.</text>
</comment>
<dbReference type="GO" id="GO:0016853">
    <property type="term" value="F:isomerase activity"/>
    <property type="evidence" value="ECO:0007669"/>
    <property type="project" value="UniProtKB-KW"/>
</dbReference>
<dbReference type="InterPro" id="IPR050312">
    <property type="entry name" value="IolE/XylAMocC-like"/>
</dbReference>
<dbReference type="RefSeq" id="WP_377022550.1">
    <property type="nucleotide sequence ID" value="NZ_JBHLTS010000021.1"/>
</dbReference>
<dbReference type="InterPro" id="IPR013022">
    <property type="entry name" value="Xyl_isomerase-like_TIM-brl"/>
</dbReference>
<dbReference type="EMBL" id="JBHLTS010000021">
    <property type="protein sequence ID" value="MFC0514707.1"/>
    <property type="molecule type" value="Genomic_DNA"/>
</dbReference>